<dbReference type="KEGG" id="muo:115463554"/>
<name>A0A6P7XH93_9AMPH</name>
<keyword evidence="5" id="KW-1185">Reference proteome</keyword>
<evidence type="ECO:0000256" key="3">
    <source>
        <dbReference type="ARBA" id="ARBA00022677"/>
    </source>
</evidence>
<dbReference type="RefSeq" id="XP_030050046.1">
    <property type="nucleotide sequence ID" value="XM_030194186.1"/>
</dbReference>
<dbReference type="InterPro" id="IPR004279">
    <property type="entry name" value="Perilipin"/>
</dbReference>
<sequence>MASVAVETQQNIMVRVVNLPLVSSTCAMVSSAYISSKENHPYLKSACEVAENGVKTITALALTSAKPIIQKLEPQIALANSYACIGLDKIEEKLPILYQPTDELIINATGMVSGAKETISVTVTSARDAVAHTITGVVDKTKGTVKGSMEMTKTLVSGSMNAVLGSRMVQMVSTGVDAALTKSEALVDQYLPLSDEELAKEATRTEGFEARIQKPSYYLRLGSLSSKVRRRAYEQALTRVKDAKCRSQDAIAQLHHTIDLLDYAHKNMSNVNQKLHDAQERLYQSWVEWRRSTGLQDGEEATSTQHAESHVLAVAQGLSRQLHTTCLTLVSGIQGVPQNIQDQAHNVRSMAGNIYQNFHSATTFRGVSEQLLATSRGQLNKMKESLEHVMDYLVNNTPLNWLVPDFTISDLSSESDDIPDIVGLDEEYQHNFSQPNGSVPSGQRAG</sequence>
<comment type="similarity">
    <text evidence="2 4">Belongs to the perilipin family.</text>
</comment>
<evidence type="ECO:0000256" key="1">
    <source>
        <dbReference type="ARBA" id="ARBA00004502"/>
    </source>
</evidence>
<keyword evidence="3" id="KW-0551">Lipid droplet</keyword>
<proteinExistence type="inferred from homology"/>
<dbReference type="GO" id="GO:0005811">
    <property type="term" value="C:lipid droplet"/>
    <property type="evidence" value="ECO:0007669"/>
    <property type="project" value="UniProtKB-SubCell"/>
</dbReference>
<dbReference type="Gene3D" id="3.30.720.170">
    <property type="entry name" value="Perilipin, alpha-beta domain"/>
    <property type="match status" value="1"/>
</dbReference>
<dbReference type="Gene3D" id="1.20.120.340">
    <property type="entry name" value="Flagellar protein FliS"/>
    <property type="match status" value="1"/>
</dbReference>
<evidence type="ECO:0000256" key="2">
    <source>
        <dbReference type="ARBA" id="ARBA00006311"/>
    </source>
</evidence>
<dbReference type="AlphaFoldDB" id="A0A6P7XH93"/>
<dbReference type="GO" id="GO:0019915">
    <property type="term" value="P:lipid storage"/>
    <property type="evidence" value="ECO:0007669"/>
    <property type="project" value="TreeGrafter"/>
</dbReference>
<dbReference type="SUPFAM" id="SSF109775">
    <property type="entry name" value="Mannose-6-phosphate receptor binding protein 1 (Tip47), C-terminal domain"/>
    <property type="match status" value="1"/>
</dbReference>
<dbReference type="PANTHER" id="PTHR14024:SF25">
    <property type="entry name" value="PERILIPIN-2"/>
    <property type="match status" value="1"/>
</dbReference>
<dbReference type="GeneID" id="115463554"/>
<dbReference type="GO" id="GO:0010890">
    <property type="term" value="P:positive regulation of triglyceride storage"/>
    <property type="evidence" value="ECO:0007669"/>
    <property type="project" value="TreeGrafter"/>
</dbReference>
<evidence type="ECO:0000313" key="5">
    <source>
        <dbReference type="Proteomes" id="UP000515156"/>
    </source>
</evidence>
<dbReference type="PANTHER" id="PTHR14024">
    <property type="entry name" value="PERILIPIN"/>
    <property type="match status" value="1"/>
</dbReference>
<dbReference type="Proteomes" id="UP000515156">
    <property type="component" value="Chromosome 2"/>
</dbReference>
<evidence type="ECO:0000256" key="4">
    <source>
        <dbReference type="PIRNR" id="PIRNR036881"/>
    </source>
</evidence>
<reference evidence="6 7" key="1">
    <citation type="submission" date="2025-04" db="UniProtKB">
        <authorList>
            <consortium name="RefSeq"/>
        </authorList>
    </citation>
    <scope>IDENTIFICATION</scope>
</reference>
<organism evidence="5 6">
    <name type="scientific">Microcaecilia unicolor</name>
    <dbReference type="NCBI Taxonomy" id="1415580"/>
    <lineage>
        <taxon>Eukaryota</taxon>
        <taxon>Metazoa</taxon>
        <taxon>Chordata</taxon>
        <taxon>Craniata</taxon>
        <taxon>Vertebrata</taxon>
        <taxon>Euteleostomi</taxon>
        <taxon>Amphibia</taxon>
        <taxon>Gymnophiona</taxon>
        <taxon>Siphonopidae</taxon>
        <taxon>Microcaecilia</taxon>
    </lineage>
</organism>
<dbReference type="GO" id="GO:0005829">
    <property type="term" value="C:cytosol"/>
    <property type="evidence" value="ECO:0007669"/>
    <property type="project" value="TreeGrafter"/>
</dbReference>
<dbReference type="RefSeq" id="XP_030050045.1">
    <property type="nucleotide sequence ID" value="XM_030194185.1"/>
</dbReference>
<evidence type="ECO:0000313" key="7">
    <source>
        <dbReference type="RefSeq" id="XP_030050046.1"/>
    </source>
</evidence>
<dbReference type="Pfam" id="PF03036">
    <property type="entry name" value="Perilipin"/>
    <property type="match status" value="1"/>
</dbReference>
<dbReference type="OrthoDB" id="376826at2759"/>
<dbReference type="PIRSF" id="PIRSF036881">
    <property type="entry name" value="PAT"/>
    <property type="match status" value="1"/>
</dbReference>
<comment type="subcellular location">
    <subcellularLocation>
        <location evidence="1">Lipid droplet</location>
    </subcellularLocation>
</comment>
<evidence type="ECO:0000313" key="6">
    <source>
        <dbReference type="RefSeq" id="XP_030050045.1"/>
    </source>
</evidence>
<protein>
    <recommendedName>
        <fullName evidence="4">Perilipin</fullName>
    </recommendedName>
</protein>
<accession>A0A6P7XH93</accession>
<gene>
    <name evidence="6 7" type="primary">LOC115463554</name>
</gene>